<evidence type="ECO:0000256" key="4">
    <source>
        <dbReference type="ARBA" id="ARBA00022801"/>
    </source>
</evidence>
<evidence type="ECO:0000259" key="11">
    <source>
        <dbReference type="Pfam" id="PF14845"/>
    </source>
</evidence>
<comment type="similarity">
    <text evidence="2 7">Belongs to the glycosyl hydrolase 20 family.</text>
</comment>
<dbReference type="InterPro" id="IPR017853">
    <property type="entry name" value="GH"/>
</dbReference>
<evidence type="ECO:0000256" key="6">
    <source>
        <dbReference type="ARBA" id="ARBA00023295"/>
    </source>
</evidence>
<dbReference type="HOGENOM" id="CLU_007082_0_1_1"/>
<dbReference type="PRINTS" id="PR00738">
    <property type="entry name" value="GLHYDRLASE20"/>
</dbReference>
<dbReference type="Proteomes" id="UP000007801">
    <property type="component" value="Unassembled WGS sequence"/>
</dbReference>
<name>B3MEN3_DROAN</name>
<feature type="region of interest" description="Disordered" evidence="8">
    <location>
        <begin position="168"/>
        <end position="189"/>
    </location>
</feature>
<dbReference type="GO" id="GO:0005975">
    <property type="term" value="P:carbohydrate metabolic process"/>
    <property type="evidence" value="ECO:0007669"/>
    <property type="project" value="InterPro"/>
</dbReference>
<evidence type="ECO:0000256" key="7">
    <source>
        <dbReference type="PIRNR" id="PIRNR001093"/>
    </source>
</evidence>
<dbReference type="Pfam" id="PF00728">
    <property type="entry name" value="Glyco_hydro_20"/>
    <property type="match status" value="1"/>
</dbReference>
<gene>
    <name evidence="12" type="primary">Dana\GF12449</name>
    <name evidence="12" type="synonym">dana_GLEANR_12452</name>
    <name evidence="12" type="ORF">GF12449</name>
</gene>
<dbReference type="GO" id="GO:0005886">
    <property type="term" value="C:plasma membrane"/>
    <property type="evidence" value="ECO:0007669"/>
    <property type="project" value="TreeGrafter"/>
</dbReference>
<dbReference type="SUPFAM" id="SSF51445">
    <property type="entry name" value="(Trans)glycosidases"/>
    <property type="match status" value="1"/>
</dbReference>
<evidence type="ECO:0000256" key="1">
    <source>
        <dbReference type="ARBA" id="ARBA00001231"/>
    </source>
</evidence>
<dbReference type="KEGG" id="dan:6495299"/>
<dbReference type="eggNOG" id="KOG2499">
    <property type="taxonomic scope" value="Eukaryota"/>
</dbReference>
<keyword evidence="3 9" id="KW-0732">Signal</keyword>
<dbReference type="InterPro" id="IPR015883">
    <property type="entry name" value="Glyco_hydro_20_cat"/>
</dbReference>
<feature type="signal peptide" evidence="9">
    <location>
        <begin position="1"/>
        <end position="21"/>
    </location>
</feature>
<reference evidence="12 13" key="1">
    <citation type="journal article" date="2007" name="Nature">
        <title>Evolution of genes and genomes on the Drosophila phylogeny.</title>
        <authorList>
            <consortium name="Drosophila 12 Genomes Consortium"/>
            <person name="Clark A.G."/>
            <person name="Eisen M.B."/>
            <person name="Smith D.R."/>
            <person name="Bergman C.M."/>
            <person name="Oliver B."/>
            <person name="Markow T.A."/>
            <person name="Kaufman T.C."/>
            <person name="Kellis M."/>
            <person name="Gelbart W."/>
            <person name="Iyer V.N."/>
            <person name="Pollard D.A."/>
            <person name="Sackton T.B."/>
            <person name="Larracuente A.M."/>
            <person name="Singh N.D."/>
            <person name="Abad J.P."/>
            <person name="Abt D.N."/>
            <person name="Adryan B."/>
            <person name="Aguade M."/>
            <person name="Akashi H."/>
            <person name="Anderson W.W."/>
            <person name="Aquadro C.F."/>
            <person name="Ardell D.H."/>
            <person name="Arguello R."/>
            <person name="Artieri C.G."/>
            <person name="Barbash D.A."/>
            <person name="Barker D."/>
            <person name="Barsanti P."/>
            <person name="Batterham P."/>
            <person name="Batzoglou S."/>
            <person name="Begun D."/>
            <person name="Bhutkar A."/>
            <person name="Blanco E."/>
            <person name="Bosak S.A."/>
            <person name="Bradley R.K."/>
            <person name="Brand A.D."/>
            <person name="Brent M.R."/>
            <person name="Brooks A.N."/>
            <person name="Brown R.H."/>
            <person name="Butlin R.K."/>
            <person name="Caggese C."/>
            <person name="Calvi B.R."/>
            <person name="Bernardo de Carvalho A."/>
            <person name="Caspi A."/>
            <person name="Castrezana S."/>
            <person name="Celniker S.E."/>
            <person name="Chang J.L."/>
            <person name="Chapple C."/>
            <person name="Chatterji S."/>
            <person name="Chinwalla A."/>
            <person name="Civetta A."/>
            <person name="Clifton S.W."/>
            <person name="Comeron J.M."/>
            <person name="Costello J.C."/>
            <person name="Coyne J.A."/>
            <person name="Daub J."/>
            <person name="David R.G."/>
            <person name="Delcher A.L."/>
            <person name="Delehaunty K."/>
            <person name="Do C.B."/>
            <person name="Ebling H."/>
            <person name="Edwards K."/>
            <person name="Eickbush T."/>
            <person name="Evans J.D."/>
            <person name="Filipski A."/>
            <person name="Findeiss S."/>
            <person name="Freyhult E."/>
            <person name="Fulton L."/>
            <person name="Fulton R."/>
            <person name="Garcia A.C."/>
            <person name="Gardiner A."/>
            <person name="Garfield D.A."/>
            <person name="Garvin B.E."/>
            <person name="Gibson G."/>
            <person name="Gilbert D."/>
            <person name="Gnerre S."/>
            <person name="Godfrey J."/>
            <person name="Good R."/>
            <person name="Gotea V."/>
            <person name="Gravely B."/>
            <person name="Greenberg A.J."/>
            <person name="Griffiths-Jones S."/>
            <person name="Gross S."/>
            <person name="Guigo R."/>
            <person name="Gustafson E.A."/>
            <person name="Haerty W."/>
            <person name="Hahn M.W."/>
            <person name="Halligan D.L."/>
            <person name="Halpern A.L."/>
            <person name="Halter G.M."/>
            <person name="Han M.V."/>
            <person name="Heger A."/>
            <person name="Hillier L."/>
            <person name="Hinrichs A.S."/>
            <person name="Holmes I."/>
            <person name="Hoskins R.A."/>
            <person name="Hubisz M.J."/>
            <person name="Hultmark D."/>
            <person name="Huntley M.A."/>
            <person name="Jaffe D.B."/>
            <person name="Jagadeeshan S."/>
            <person name="Jeck W.R."/>
            <person name="Johnson J."/>
            <person name="Jones C.D."/>
            <person name="Jordan W.C."/>
            <person name="Karpen G.H."/>
            <person name="Kataoka E."/>
            <person name="Keightley P.D."/>
            <person name="Kheradpour P."/>
            <person name="Kirkness E.F."/>
            <person name="Koerich L.B."/>
            <person name="Kristiansen K."/>
            <person name="Kudrna D."/>
            <person name="Kulathinal R.J."/>
            <person name="Kumar S."/>
            <person name="Kwok R."/>
            <person name="Lander E."/>
            <person name="Langley C.H."/>
            <person name="Lapoint R."/>
            <person name="Lazzaro B.P."/>
            <person name="Lee S.J."/>
            <person name="Levesque L."/>
            <person name="Li R."/>
            <person name="Lin C.F."/>
            <person name="Lin M.F."/>
            <person name="Lindblad-Toh K."/>
            <person name="Llopart A."/>
            <person name="Long M."/>
            <person name="Low L."/>
            <person name="Lozovsky E."/>
            <person name="Lu J."/>
            <person name="Luo M."/>
            <person name="Machado C.A."/>
            <person name="Makalowski W."/>
            <person name="Marzo M."/>
            <person name="Matsuda M."/>
            <person name="Matzkin L."/>
            <person name="McAllister B."/>
            <person name="McBride C.S."/>
            <person name="McKernan B."/>
            <person name="McKernan K."/>
            <person name="Mendez-Lago M."/>
            <person name="Minx P."/>
            <person name="Mollenhauer M.U."/>
            <person name="Montooth K."/>
            <person name="Mount S.M."/>
            <person name="Mu X."/>
            <person name="Myers E."/>
            <person name="Negre B."/>
            <person name="Newfeld S."/>
            <person name="Nielsen R."/>
            <person name="Noor M.A."/>
            <person name="O'Grady P."/>
            <person name="Pachter L."/>
            <person name="Papaceit M."/>
            <person name="Parisi M.J."/>
            <person name="Parisi M."/>
            <person name="Parts L."/>
            <person name="Pedersen J.S."/>
            <person name="Pesole G."/>
            <person name="Phillippy A.M."/>
            <person name="Ponting C.P."/>
            <person name="Pop M."/>
            <person name="Porcelli D."/>
            <person name="Powell J.R."/>
            <person name="Prohaska S."/>
            <person name="Pruitt K."/>
            <person name="Puig M."/>
            <person name="Quesneville H."/>
            <person name="Ram K.R."/>
            <person name="Rand D."/>
            <person name="Rasmussen M.D."/>
            <person name="Reed L.K."/>
            <person name="Reenan R."/>
            <person name="Reily A."/>
            <person name="Remington K.A."/>
            <person name="Rieger T.T."/>
            <person name="Ritchie M.G."/>
            <person name="Robin C."/>
            <person name="Rogers Y.H."/>
            <person name="Rohde C."/>
            <person name="Rozas J."/>
            <person name="Rubenfield M.J."/>
            <person name="Ruiz A."/>
            <person name="Russo S."/>
            <person name="Salzberg S.L."/>
            <person name="Sanchez-Gracia A."/>
            <person name="Saranga D.J."/>
            <person name="Sato H."/>
            <person name="Schaeffer S.W."/>
            <person name="Schatz M.C."/>
            <person name="Schlenke T."/>
            <person name="Schwartz R."/>
            <person name="Segarra C."/>
            <person name="Singh R.S."/>
            <person name="Sirot L."/>
            <person name="Sirota M."/>
            <person name="Sisneros N.B."/>
            <person name="Smith C.D."/>
            <person name="Smith T.F."/>
            <person name="Spieth J."/>
            <person name="Stage D.E."/>
            <person name="Stark A."/>
            <person name="Stephan W."/>
            <person name="Strausberg R.L."/>
            <person name="Strempel S."/>
            <person name="Sturgill D."/>
            <person name="Sutton G."/>
            <person name="Sutton G.G."/>
            <person name="Tao W."/>
            <person name="Teichmann S."/>
            <person name="Tobari Y.N."/>
            <person name="Tomimura Y."/>
            <person name="Tsolas J.M."/>
            <person name="Valente V.L."/>
            <person name="Venter E."/>
            <person name="Venter J.C."/>
            <person name="Vicario S."/>
            <person name="Vieira F.G."/>
            <person name="Vilella A.J."/>
            <person name="Villasante A."/>
            <person name="Walenz B."/>
            <person name="Wang J."/>
            <person name="Wasserman M."/>
            <person name="Watts T."/>
            <person name="Wilson D."/>
            <person name="Wilson R.K."/>
            <person name="Wing R.A."/>
            <person name="Wolfner M.F."/>
            <person name="Wong A."/>
            <person name="Wong G.K."/>
            <person name="Wu C.I."/>
            <person name="Wu G."/>
            <person name="Yamamoto D."/>
            <person name="Yang H.P."/>
            <person name="Yang S.P."/>
            <person name="Yorke J.A."/>
            <person name="Yoshida K."/>
            <person name="Zdobnov E."/>
            <person name="Zhang P."/>
            <person name="Zhang Y."/>
            <person name="Zimin A.V."/>
            <person name="Baldwin J."/>
            <person name="Abdouelleil A."/>
            <person name="Abdulkadir J."/>
            <person name="Abebe A."/>
            <person name="Abera B."/>
            <person name="Abreu J."/>
            <person name="Acer S.C."/>
            <person name="Aftuck L."/>
            <person name="Alexander A."/>
            <person name="An P."/>
            <person name="Anderson E."/>
            <person name="Anderson S."/>
            <person name="Arachi H."/>
            <person name="Azer M."/>
            <person name="Bachantsang P."/>
            <person name="Barry A."/>
            <person name="Bayul T."/>
            <person name="Berlin A."/>
            <person name="Bessette D."/>
            <person name="Bloom T."/>
            <person name="Blye J."/>
            <person name="Boguslavskiy L."/>
            <person name="Bonnet C."/>
            <person name="Boukhgalter B."/>
            <person name="Bourzgui I."/>
            <person name="Brown A."/>
            <person name="Cahill P."/>
            <person name="Channer S."/>
            <person name="Cheshatsang Y."/>
            <person name="Chuda L."/>
            <person name="Citroen M."/>
            <person name="Collymore A."/>
            <person name="Cooke P."/>
            <person name="Costello M."/>
            <person name="D'Aco K."/>
            <person name="Daza R."/>
            <person name="De Haan G."/>
            <person name="DeGray S."/>
            <person name="DeMaso C."/>
            <person name="Dhargay N."/>
            <person name="Dooley K."/>
            <person name="Dooley E."/>
            <person name="Doricent M."/>
            <person name="Dorje P."/>
            <person name="Dorjee K."/>
            <person name="Dupes A."/>
            <person name="Elong R."/>
            <person name="Falk J."/>
            <person name="Farina A."/>
            <person name="Faro S."/>
            <person name="Ferguson D."/>
            <person name="Fisher S."/>
            <person name="Foley C.D."/>
            <person name="Franke A."/>
            <person name="Friedrich D."/>
            <person name="Gadbois L."/>
            <person name="Gearin G."/>
            <person name="Gearin C.R."/>
            <person name="Giannoukos G."/>
            <person name="Goode T."/>
            <person name="Graham J."/>
            <person name="Grandbois E."/>
            <person name="Grewal S."/>
            <person name="Gyaltsen K."/>
            <person name="Hafez N."/>
            <person name="Hagos B."/>
            <person name="Hall J."/>
            <person name="Henson C."/>
            <person name="Hollinger A."/>
            <person name="Honan T."/>
            <person name="Huard M.D."/>
            <person name="Hughes L."/>
            <person name="Hurhula B."/>
            <person name="Husby M.E."/>
            <person name="Kamat A."/>
            <person name="Kanga B."/>
            <person name="Kashin S."/>
            <person name="Khazanovich D."/>
            <person name="Kisner P."/>
            <person name="Lance K."/>
            <person name="Lara M."/>
            <person name="Lee W."/>
            <person name="Lennon N."/>
            <person name="Letendre F."/>
            <person name="LeVine R."/>
            <person name="Lipovsky A."/>
            <person name="Liu X."/>
            <person name="Liu J."/>
            <person name="Liu S."/>
            <person name="Lokyitsang T."/>
            <person name="Lokyitsang Y."/>
            <person name="Lubonja R."/>
            <person name="Lui A."/>
            <person name="MacDonald P."/>
            <person name="Magnisalis V."/>
            <person name="Maru K."/>
            <person name="Matthews C."/>
            <person name="McCusker W."/>
            <person name="McDonough S."/>
            <person name="Mehta T."/>
            <person name="Meldrim J."/>
            <person name="Meneus L."/>
            <person name="Mihai O."/>
            <person name="Mihalev A."/>
            <person name="Mihova T."/>
            <person name="Mittelman R."/>
            <person name="Mlenga V."/>
            <person name="Montmayeur A."/>
            <person name="Mulrain L."/>
            <person name="Navidi A."/>
            <person name="Naylor J."/>
            <person name="Negash T."/>
            <person name="Nguyen T."/>
            <person name="Nguyen N."/>
            <person name="Nicol R."/>
            <person name="Norbu C."/>
            <person name="Norbu N."/>
            <person name="Novod N."/>
            <person name="O'Neill B."/>
            <person name="Osman S."/>
            <person name="Markiewicz E."/>
            <person name="Oyono O.L."/>
            <person name="Patti C."/>
            <person name="Phunkhang P."/>
            <person name="Pierre F."/>
            <person name="Priest M."/>
            <person name="Raghuraman S."/>
            <person name="Rege F."/>
            <person name="Reyes R."/>
            <person name="Rise C."/>
            <person name="Rogov P."/>
            <person name="Ross K."/>
            <person name="Ryan E."/>
            <person name="Settipalli S."/>
            <person name="Shea T."/>
            <person name="Sherpa N."/>
            <person name="Shi L."/>
            <person name="Shih D."/>
            <person name="Sparrow T."/>
            <person name="Spaulding J."/>
            <person name="Stalker J."/>
            <person name="Stange-Thomann N."/>
            <person name="Stavropoulos S."/>
            <person name="Stone C."/>
            <person name="Strader C."/>
            <person name="Tesfaye S."/>
            <person name="Thomson T."/>
            <person name="Thoulutsang Y."/>
            <person name="Thoulutsang D."/>
            <person name="Topham K."/>
            <person name="Topping I."/>
            <person name="Tsamla T."/>
            <person name="Vassiliev H."/>
            <person name="Vo A."/>
            <person name="Wangchuk T."/>
            <person name="Wangdi T."/>
            <person name="Weiand M."/>
            <person name="Wilkinson J."/>
            <person name="Wilson A."/>
            <person name="Yadav S."/>
            <person name="Young G."/>
            <person name="Yu Q."/>
            <person name="Zembek L."/>
            <person name="Zhong D."/>
            <person name="Zimmer A."/>
            <person name="Zwirko Z."/>
            <person name="Jaffe D.B."/>
            <person name="Alvarez P."/>
            <person name="Brockman W."/>
            <person name="Butler J."/>
            <person name="Chin C."/>
            <person name="Gnerre S."/>
            <person name="Grabherr M."/>
            <person name="Kleber M."/>
            <person name="Mauceli E."/>
            <person name="MacCallum I."/>
        </authorList>
    </citation>
    <scope>NUCLEOTIDE SEQUENCE [LARGE SCALE GENOMIC DNA]</scope>
    <source>
        <strain evidence="13">Tucson 14024-0371.13</strain>
    </source>
</reference>
<evidence type="ECO:0000256" key="8">
    <source>
        <dbReference type="SAM" id="MobiDB-lite"/>
    </source>
</evidence>
<evidence type="ECO:0000313" key="13">
    <source>
        <dbReference type="Proteomes" id="UP000007801"/>
    </source>
</evidence>
<dbReference type="GO" id="GO:0030203">
    <property type="term" value="P:glycosaminoglycan metabolic process"/>
    <property type="evidence" value="ECO:0007669"/>
    <property type="project" value="TreeGrafter"/>
</dbReference>
<evidence type="ECO:0000256" key="2">
    <source>
        <dbReference type="ARBA" id="ARBA00006285"/>
    </source>
</evidence>
<dbReference type="Gene3D" id="3.20.20.80">
    <property type="entry name" value="Glycosidases"/>
    <property type="match status" value="1"/>
</dbReference>
<dbReference type="SUPFAM" id="SSF55545">
    <property type="entry name" value="beta-N-acetylhexosaminidase-like domain"/>
    <property type="match status" value="1"/>
</dbReference>
<feature type="domain" description="Glycoside hydrolase family 20 catalytic" evidence="10">
    <location>
        <begin position="275"/>
        <end position="611"/>
    </location>
</feature>
<dbReference type="GO" id="GO:0016231">
    <property type="term" value="F:beta-N-acetylglucosaminidase activity"/>
    <property type="evidence" value="ECO:0007669"/>
    <property type="project" value="TreeGrafter"/>
</dbReference>
<dbReference type="InParanoid" id="B3MEN3"/>
<protein>
    <recommendedName>
        <fullName evidence="7">Beta-hexosaminidase</fullName>
        <ecNumber evidence="7">3.2.1.52</ecNumber>
    </recommendedName>
</protein>
<dbReference type="InterPro" id="IPR029019">
    <property type="entry name" value="HEX_eukaryotic_N"/>
</dbReference>
<evidence type="ECO:0000256" key="5">
    <source>
        <dbReference type="ARBA" id="ARBA00023180"/>
    </source>
</evidence>
<evidence type="ECO:0000313" key="12">
    <source>
        <dbReference type="EMBL" id="EDV35497.2"/>
    </source>
</evidence>
<dbReference type="PANTHER" id="PTHR22600">
    <property type="entry name" value="BETA-HEXOSAMINIDASE"/>
    <property type="match status" value="1"/>
</dbReference>
<dbReference type="SMR" id="B3MEN3"/>
<feature type="chain" id="PRO_5006454691" description="Beta-hexosaminidase" evidence="9">
    <location>
        <begin position="22"/>
        <end position="655"/>
    </location>
</feature>
<dbReference type="EMBL" id="CH902619">
    <property type="protein sequence ID" value="EDV35497.2"/>
    <property type="molecule type" value="Genomic_DNA"/>
</dbReference>
<dbReference type="STRING" id="7217.B3MEN3"/>
<sequence length="655" mass="75053">MGAVYQILSLFLMLGVEVSLCYPKPLVTSPVPLYSYQTKAYNETLTWHHSHRVSSALPMPDEKFWTYKCEKGRCMRVGHHGKLRKRVSFISCSMTCGDINIWPHPTLKHVLSPHTHSFSVDAVELKVDTTHREVQKQLNVVFERFLKDLRQIQKLDYADRGSEITTSAKSSALSKSRRHTQHGSKRAAGDLSSVQVKIVVQKSGDLNFSLDNDESYYLTSNRTADGHRLLVEISANSYFGARHGLSTLQQLIWYDDQDRLLHTYSNSEIKDAPKFRYRGLMLDTSRHFFSVEAIKRTIMAMGLAKLNRFHWHLTDAQSFPYISRYYPELAEHGAYSESETYTEQDVREVAEFAKIYGVQVIPEIDAPAHVGNSWDWGPKHGMGELAMCTNQKPWSFFCGEPPCGQLNPYNNHTYLILQRLYEELLQQTGPTDLFHLGGDDVKIGCWAQYFHAKDQRNIWCGFMLQALASLKVANHGVAPKYVVVWSSDLTNTNCLPNSQFAVQVGGSSTWQEDYDLLDNGYNMIFSGMGPWSLDCGFGSWRDTGKGACAPYRTWQNVYKHRPWERMRLDKRRKKQLLGGEVCMWTEQVGENQLDNRLWPRSAGVAERLWTDPNEKVVSPKVFRRISLFRNRLVELGIRAEALFPKYCAQNPGECI</sequence>
<dbReference type="InterPro" id="IPR029018">
    <property type="entry name" value="Hex-like_dom2"/>
</dbReference>
<dbReference type="EC" id="3.2.1.52" evidence="7"/>
<accession>B3MEN3</accession>
<evidence type="ECO:0000259" key="10">
    <source>
        <dbReference type="Pfam" id="PF00728"/>
    </source>
</evidence>
<dbReference type="InterPro" id="IPR025705">
    <property type="entry name" value="Beta_hexosaminidase_sua/sub"/>
</dbReference>
<keyword evidence="5" id="KW-0325">Glycoprotein</keyword>
<keyword evidence="13" id="KW-1185">Reference proteome</keyword>
<dbReference type="PIRSF" id="PIRSF001093">
    <property type="entry name" value="B-hxosamndse_ab_euk"/>
    <property type="match status" value="1"/>
</dbReference>
<evidence type="ECO:0000256" key="3">
    <source>
        <dbReference type="ARBA" id="ARBA00022729"/>
    </source>
</evidence>
<dbReference type="GeneID" id="6495299"/>
<dbReference type="FunFam" id="3.20.20.80:FF:000063">
    <property type="entry name" value="Beta-hexosaminidase"/>
    <property type="match status" value="1"/>
</dbReference>
<dbReference type="Gene3D" id="3.30.379.10">
    <property type="entry name" value="Chitobiase/beta-hexosaminidase domain 2-like"/>
    <property type="match status" value="1"/>
</dbReference>
<organism evidence="12 13">
    <name type="scientific">Drosophila ananassae</name>
    <name type="common">Fruit fly</name>
    <dbReference type="NCBI Taxonomy" id="7217"/>
    <lineage>
        <taxon>Eukaryota</taxon>
        <taxon>Metazoa</taxon>
        <taxon>Ecdysozoa</taxon>
        <taxon>Arthropoda</taxon>
        <taxon>Hexapoda</taxon>
        <taxon>Insecta</taxon>
        <taxon>Pterygota</taxon>
        <taxon>Neoptera</taxon>
        <taxon>Endopterygota</taxon>
        <taxon>Diptera</taxon>
        <taxon>Brachycera</taxon>
        <taxon>Muscomorpha</taxon>
        <taxon>Ephydroidea</taxon>
        <taxon>Drosophilidae</taxon>
        <taxon>Drosophila</taxon>
        <taxon>Sophophora</taxon>
    </lineage>
</organism>
<dbReference type="OrthoDB" id="428480at2759"/>
<feature type="domain" description="Beta-hexosaminidase eukaryotic type N-terminal" evidence="11">
    <location>
        <begin position="101"/>
        <end position="251"/>
    </location>
</feature>
<evidence type="ECO:0000256" key="9">
    <source>
        <dbReference type="SAM" id="SignalP"/>
    </source>
</evidence>
<dbReference type="AlphaFoldDB" id="B3MEN3"/>
<keyword evidence="4 7" id="KW-0378">Hydrolase</keyword>
<dbReference type="Pfam" id="PF14845">
    <property type="entry name" value="Glycohydro_20b2"/>
    <property type="match status" value="1"/>
</dbReference>
<comment type="catalytic activity">
    <reaction evidence="1 7">
        <text>Hydrolysis of terminal non-reducing N-acetyl-D-hexosamine residues in N-acetyl-beta-D-hexosaminides.</text>
        <dbReference type="EC" id="3.2.1.52"/>
    </reaction>
</comment>
<proteinExistence type="inferred from homology"/>
<dbReference type="PANTHER" id="PTHR22600:SF3">
    <property type="entry name" value="BETA-HEXOSAMINIDASE FDL-RELATED"/>
    <property type="match status" value="1"/>
</dbReference>
<keyword evidence="6 7" id="KW-0326">Glycosidase</keyword>
<feature type="compositionally biased region" description="Basic residues" evidence="8">
    <location>
        <begin position="175"/>
        <end position="185"/>
    </location>
</feature>